<dbReference type="HOGENOM" id="CLU_1947175_0_0_5"/>
<evidence type="ECO:0000256" key="2">
    <source>
        <dbReference type="SAM" id="Phobius"/>
    </source>
</evidence>
<keyword evidence="2" id="KW-1133">Transmembrane helix</keyword>
<name>E3I6D3_RHOVT</name>
<dbReference type="EMBL" id="CP002292">
    <property type="protein sequence ID" value="ADP69494.1"/>
    <property type="molecule type" value="Genomic_DNA"/>
</dbReference>
<evidence type="ECO:0000313" key="4">
    <source>
        <dbReference type="Proteomes" id="UP000001399"/>
    </source>
</evidence>
<organism evidence="3 4">
    <name type="scientific">Rhodomicrobium vannielii (strain ATCC 17100 / DSM 162 / LMG 4299 / NCIMB 10020 / ATH 3.1.1)</name>
    <dbReference type="NCBI Taxonomy" id="648757"/>
    <lineage>
        <taxon>Bacteria</taxon>
        <taxon>Pseudomonadati</taxon>
        <taxon>Pseudomonadota</taxon>
        <taxon>Alphaproteobacteria</taxon>
        <taxon>Hyphomicrobiales</taxon>
        <taxon>Hyphomicrobiaceae</taxon>
        <taxon>Rhodomicrobium</taxon>
    </lineage>
</organism>
<sequence length="129" mass="13551">MRAFRLLMLLIVFLCLVPILALIGAGAAARVAGCDLDPGQSLPCPVLGSDYGDELFSVLNFGMHTVEAIAVLGAVIVVWVIVEIVAAIGGKPRNPRPSQQDGGSRAAPRPWRKSPPQAPAASRKRARGS</sequence>
<protein>
    <submittedName>
        <fullName evidence="3">Uncharacterized protein</fullName>
    </submittedName>
</protein>
<proteinExistence type="predicted"/>
<reference evidence="4" key="1">
    <citation type="journal article" date="2011" name="J. Bacteriol.">
        <title>Genome sequences of eight morphologically diverse alphaproteobacteria.</title>
        <authorList>
            <consortium name="US DOE Joint Genome Institute"/>
            <person name="Brown P.J."/>
            <person name="Kysela D.T."/>
            <person name="Buechlein A."/>
            <person name="Hemmerich C."/>
            <person name="Brun Y.V."/>
        </authorList>
    </citation>
    <scope>NUCLEOTIDE SEQUENCE [LARGE SCALE GENOMIC DNA]</scope>
    <source>
        <strain evidence="4">ATCC 17100 / ATH 3.1.1 / DSM 162 / LMG 4299</strain>
    </source>
</reference>
<keyword evidence="2" id="KW-0472">Membrane</keyword>
<evidence type="ECO:0000313" key="3">
    <source>
        <dbReference type="EMBL" id="ADP69494.1"/>
    </source>
</evidence>
<dbReference type="OrthoDB" id="9845229at2"/>
<accession>E3I6D3</accession>
<keyword evidence="4" id="KW-1185">Reference proteome</keyword>
<dbReference type="AlphaFoldDB" id="E3I6D3"/>
<evidence type="ECO:0000256" key="1">
    <source>
        <dbReference type="SAM" id="MobiDB-lite"/>
    </source>
</evidence>
<dbReference type="Proteomes" id="UP000001399">
    <property type="component" value="Chromosome"/>
</dbReference>
<gene>
    <name evidence="3" type="ordered locus">Rvan_0204</name>
</gene>
<feature type="region of interest" description="Disordered" evidence="1">
    <location>
        <begin position="90"/>
        <end position="129"/>
    </location>
</feature>
<dbReference type="RefSeq" id="WP_013417901.1">
    <property type="nucleotide sequence ID" value="NC_014664.1"/>
</dbReference>
<dbReference type="KEGG" id="rva:Rvan_0204"/>
<feature type="transmembrane region" description="Helical" evidence="2">
    <location>
        <begin position="68"/>
        <end position="89"/>
    </location>
</feature>
<keyword evidence="2" id="KW-0812">Transmembrane</keyword>